<dbReference type="InterPro" id="IPR010499">
    <property type="entry name" value="AraC_E-bd"/>
</dbReference>
<dbReference type="EMBL" id="CP002999">
    <property type="protein sequence ID" value="AEM70133.1"/>
    <property type="molecule type" value="Genomic_DNA"/>
</dbReference>
<dbReference type="SUPFAM" id="SSF55136">
    <property type="entry name" value="Probable bacterial effector-binding domain"/>
    <property type="match status" value="1"/>
</dbReference>
<organism evidence="2 3">
    <name type="scientific">Allomuricauda ruestringensis (strain DSM 13258 / CIP 107369 / LMG 19739 / B1)</name>
    <name type="common">Muricauda ruestringensis</name>
    <dbReference type="NCBI Taxonomy" id="886377"/>
    <lineage>
        <taxon>Bacteria</taxon>
        <taxon>Pseudomonadati</taxon>
        <taxon>Bacteroidota</taxon>
        <taxon>Flavobacteriia</taxon>
        <taxon>Flavobacteriales</taxon>
        <taxon>Flavobacteriaceae</taxon>
        <taxon>Flagellimonas</taxon>
    </lineage>
</organism>
<dbReference type="Proteomes" id="UP000008908">
    <property type="component" value="Chromosome"/>
</dbReference>
<dbReference type="eggNOG" id="COG3708">
    <property type="taxonomic scope" value="Bacteria"/>
</dbReference>
<dbReference type="Pfam" id="PF06445">
    <property type="entry name" value="GyrI-like"/>
    <property type="match status" value="1"/>
</dbReference>
<dbReference type="STRING" id="886377.Murru_1089"/>
<dbReference type="AlphaFoldDB" id="G2PMM6"/>
<proteinExistence type="predicted"/>
<evidence type="ECO:0000313" key="3">
    <source>
        <dbReference type="Proteomes" id="UP000008908"/>
    </source>
</evidence>
<dbReference type="OrthoDB" id="8560232at2"/>
<dbReference type="PANTHER" id="PTHR36444">
    <property type="entry name" value="TRANSCRIPTIONAL REGULATOR PROTEIN YOBU-RELATED"/>
    <property type="match status" value="1"/>
</dbReference>
<dbReference type="SMART" id="SM00871">
    <property type="entry name" value="AraC_E_bind"/>
    <property type="match status" value="1"/>
</dbReference>
<dbReference type="InterPro" id="IPR011256">
    <property type="entry name" value="Reg_factor_effector_dom_sf"/>
</dbReference>
<dbReference type="HOGENOM" id="CLU_108864_0_0_10"/>
<reference evidence="3" key="1">
    <citation type="submission" date="2011-08" db="EMBL/GenBank/DDBJ databases">
        <title>The complete genome of Muricauda ruestringensis DSM 13258.</title>
        <authorList>
            <person name="Lucas S."/>
            <person name="Han J."/>
            <person name="Lapidus A."/>
            <person name="Bruce D."/>
            <person name="Goodwin L."/>
            <person name="Pitluck S."/>
            <person name="Peters L."/>
            <person name="Kyrpides N."/>
            <person name="Mavromatis K."/>
            <person name="Ivanova N."/>
            <person name="Ovchinnikova G."/>
            <person name="Teshima H."/>
            <person name="Detter J.C."/>
            <person name="Tapia R."/>
            <person name="Han C."/>
            <person name="Land M."/>
            <person name="Hauser L."/>
            <person name="Markowitz V."/>
            <person name="Cheng J.-F."/>
            <person name="Hugenholtz P."/>
            <person name="Woyke T."/>
            <person name="Wu D."/>
            <person name="Spring S."/>
            <person name="Schroeder M."/>
            <person name="Brambilla E."/>
            <person name="Klenk H.-P."/>
            <person name="Eisen J.A."/>
        </authorList>
    </citation>
    <scope>NUCLEOTIDE SEQUENCE [LARGE SCALE GENOMIC DNA]</scope>
    <source>
        <strain evidence="3">DSM 13258 / LMG 19739 / B1</strain>
    </source>
</reference>
<dbReference type="Gene3D" id="3.20.80.10">
    <property type="entry name" value="Regulatory factor, effector binding domain"/>
    <property type="match status" value="1"/>
</dbReference>
<sequence length="160" mass="18672">MVPRIETLLPTKLIGKKLSTSFANDKTFELWRSFSPRKKEIKNPINDDLYSVEIYPDTSFFQNFDPAQVFEKWATIAVSDFDQIPDGMETLTIPSGKYAVFPYKGKPSEAMETFRYIYADWLPNSEYEMDSRPYLALMGAKYKGEHPESEEEFWVPIKKK</sequence>
<accession>G2PMM6</accession>
<dbReference type="InterPro" id="IPR053182">
    <property type="entry name" value="YobU-like_regulator"/>
</dbReference>
<evidence type="ECO:0000313" key="2">
    <source>
        <dbReference type="EMBL" id="AEM70133.1"/>
    </source>
</evidence>
<feature type="domain" description="AraC effector-binding" evidence="1">
    <location>
        <begin position="1"/>
        <end position="158"/>
    </location>
</feature>
<gene>
    <name evidence="2" type="ordered locus">Murru_1089</name>
</gene>
<dbReference type="PANTHER" id="PTHR36444:SF2">
    <property type="entry name" value="TRANSCRIPTIONAL REGULATOR PROTEIN YOBU-RELATED"/>
    <property type="match status" value="1"/>
</dbReference>
<name>G2PMM6_ALLRU</name>
<reference evidence="2 3" key="2">
    <citation type="journal article" date="2012" name="Stand. Genomic Sci.">
        <title>Complete genome sequence of the facultatively anaerobic, appendaged bacterium Muricauda ruestringensis type strain (B1(T)).</title>
        <authorList>
            <person name="Huntemann M."/>
            <person name="Teshima H."/>
            <person name="Lapidus A."/>
            <person name="Nolan M."/>
            <person name="Lucas S."/>
            <person name="Hammon N."/>
            <person name="Deshpande S."/>
            <person name="Cheng J.F."/>
            <person name="Tapia R."/>
            <person name="Goodwin L.A."/>
            <person name="Pitluck S."/>
            <person name="Liolios K."/>
            <person name="Pagani I."/>
            <person name="Ivanova N."/>
            <person name="Mavromatis K."/>
            <person name="Mikhailova N."/>
            <person name="Pati A."/>
            <person name="Chen A."/>
            <person name="Palaniappan K."/>
            <person name="Land M."/>
            <person name="Hauser L."/>
            <person name="Pan C."/>
            <person name="Brambilla E.M."/>
            <person name="Rohde M."/>
            <person name="Spring S."/>
            <person name="Goker M."/>
            <person name="Detter J.C."/>
            <person name="Bristow J."/>
            <person name="Eisen J.A."/>
            <person name="Markowitz V."/>
            <person name="Hugenholtz P."/>
            <person name="Kyrpides N.C."/>
            <person name="Klenk H.P."/>
            <person name="Woyke T."/>
        </authorList>
    </citation>
    <scope>NUCLEOTIDE SEQUENCE [LARGE SCALE GENOMIC DNA]</scope>
    <source>
        <strain evidence="3">DSM 13258 / LMG 19739 / B1</strain>
    </source>
</reference>
<keyword evidence="3" id="KW-1185">Reference proteome</keyword>
<dbReference type="KEGG" id="mrs:Murru_1089"/>
<dbReference type="InterPro" id="IPR029442">
    <property type="entry name" value="GyrI-like"/>
</dbReference>
<protein>
    <submittedName>
        <fullName evidence="2">Transcription activator effector binding protein</fullName>
    </submittedName>
</protein>
<evidence type="ECO:0000259" key="1">
    <source>
        <dbReference type="SMART" id="SM00871"/>
    </source>
</evidence>
<dbReference type="RefSeq" id="WP_014032415.1">
    <property type="nucleotide sequence ID" value="NC_015945.1"/>
</dbReference>